<dbReference type="GO" id="GO:0005524">
    <property type="term" value="F:ATP binding"/>
    <property type="evidence" value="ECO:0007669"/>
    <property type="project" value="UniProtKB-UniRule"/>
</dbReference>
<dbReference type="InterPro" id="IPR004364">
    <property type="entry name" value="Aa-tRNA-synt_II"/>
</dbReference>
<dbReference type="RefSeq" id="WP_107036749.1">
    <property type="nucleotide sequence ID" value="NZ_CAONGC010000032.1"/>
</dbReference>
<dbReference type="EC" id="6.1.1.22" evidence="7"/>
<dbReference type="PROSITE" id="PS50862">
    <property type="entry name" value="AA_TRNA_LIGASE_II"/>
    <property type="match status" value="1"/>
</dbReference>
<dbReference type="AlphaFoldDB" id="A0A2V1IRB9"/>
<comment type="catalytic activity">
    <reaction evidence="7">
        <text>tRNA(Asn) + L-asparagine + ATP = L-asparaginyl-tRNA(Asn) + AMP + diphosphate + H(+)</text>
        <dbReference type="Rhea" id="RHEA:11180"/>
        <dbReference type="Rhea" id="RHEA-COMP:9659"/>
        <dbReference type="Rhea" id="RHEA-COMP:9674"/>
        <dbReference type="ChEBI" id="CHEBI:15378"/>
        <dbReference type="ChEBI" id="CHEBI:30616"/>
        <dbReference type="ChEBI" id="CHEBI:33019"/>
        <dbReference type="ChEBI" id="CHEBI:58048"/>
        <dbReference type="ChEBI" id="CHEBI:78442"/>
        <dbReference type="ChEBI" id="CHEBI:78515"/>
        <dbReference type="ChEBI" id="CHEBI:456215"/>
        <dbReference type="EC" id="6.1.1.22"/>
    </reaction>
</comment>
<evidence type="ECO:0000256" key="7">
    <source>
        <dbReference type="HAMAP-Rule" id="MF_00534"/>
    </source>
</evidence>
<comment type="similarity">
    <text evidence="1 7">Belongs to the class-II aminoacyl-tRNA synthetase family.</text>
</comment>
<comment type="subunit">
    <text evidence="7">Homodimer.</text>
</comment>
<dbReference type="PANTHER" id="PTHR22594">
    <property type="entry name" value="ASPARTYL/LYSYL-TRNA SYNTHETASE"/>
    <property type="match status" value="1"/>
</dbReference>
<dbReference type="SUPFAM" id="SSF50249">
    <property type="entry name" value="Nucleic acid-binding proteins"/>
    <property type="match status" value="1"/>
</dbReference>
<keyword evidence="3 7" id="KW-0547">Nucleotide-binding</keyword>
<dbReference type="GO" id="GO:0005737">
    <property type="term" value="C:cytoplasm"/>
    <property type="evidence" value="ECO:0007669"/>
    <property type="project" value="UniProtKB-SubCell"/>
</dbReference>
<evidence type="ECO:0000256" key="5">
    <source>
        <dbReference type="ARBA" id="ARBA00022917"/>
    </source>
</evidence>
<dbReference type="HAMAP" id="MF_00534">
    <property type="entry name" value="Asn_tRNA_synth"/>
    <property type="match status" value="1"/>
</dbReference>
<dbReference type="InterPro" id="IPR012340">
    <property type="entry name" value="NA-bd_OB-fold"/>
</dbReference>
<proteinExistence type="inferred from homology"/>
<dbReference type="Proteomes" id="UP000244925">
    <property type="component" value="Unassembled WGS sequence"/>
</dbReference>
<dbReference type="GO" id="GO:0004816">
    <property type="term" value="F:asparagine-tRNA ligase activity"/>
    <property type="evidence" value="ECO:0007669"/>
    <property type="project" value="UniProtKB-UniRule"/>
</dbReference>
<keyword evidence="7" id="KW-0963">Cytoplasm</keyword>
<evidence type="ECO:0000256" key="4">
    <source>
        <dbReference type="ARBA" id="ARBA00022840"/>
    </source>
</evidence>
<dbReference type="GO" id="GO:0003676">
    <property type="term" value="F:nucleic acid binding"/>
    <property type="evidence" value="ECO:0007669"/>
    <property type="project" value="InterPro"/>
</dbReference>
<dbReference type="CDD" id="cd04318">
    <property type="entry name" value="EcAsnRS_like_N"/>
    <property type="match status" value="1"/>
</dbReference>
<keyword evidence="5 7" id="KW-0648">Protein biosynthesis</keyword>
<dbReference type="InterPro" id="IPR006195">
    <property type="entry name" value="aa-tRNA-synth_II"/>
</dbReference>
<evidence type="ECO:0000256" key="3">
    <source>
        <dbReference type="ARBA" id="ARBA00022741"/>
    </source>
</evidence>
<accession>A0A2V1IRB9</accession>
<dbReference type="NCBIfam" id="TIGR00457">
    <property type="entry name" value="asnS"/>
    <property type="match status" value="1"/>
</dbReference>
<keyword evidence="10" id="KW-1185">Reference proteome</keyword>
<dbReference type="Pfam" id="PF01336">
    <property type="entry name" value="tRNA_anti-codon"/>
    <property type="match status" value="1"/>
</dbReference>
<dbReference type="Pfam" id="PF00152">
    <property type="entry name" value="tRNA-synt_2"/>
    <property type="match status" value="1"/>
</dbReference>
<dbReference type="PRINTS" id="PR01042">
    <property type="entry name" value="TRNASYNTHASP"/>
</dbReference>
<evidence type="ECO:0000256" key="2">
    <source>
        <dbReference type="ARBA" id="ARBA00022598"/>
    </source>
</evidence>
<dbReference type="NCBIfam" id="NF003037">
    <property type="entry name" value="PRK03932.1"/>
    <property type="match status" value="1"/>
</dbReference>
<dbReference type="SUPFAM" id="SSF55681">
    <property type="entry name" value="Class II aaRS and biotin synthetases"/>
    <property type="match status" value="1"/>
</dbReference>
<organism evidence="9 10">
    <name type="scientific">Paramuribaculum intestinale</name>
    <dbReference type="NCBI Taxonomy" id="2094151"/>
    <lineage>
        <taxon>Bacteria</taxon>
        <taxon>Pseudomonadati</taxon>
        <taxon>Bacteroidota</taxon>
        <taxon>Bacteroidia</taxon>
        <taxon>Bacteroidales</taxon>
        <taxon>Muribaculaceae</taxon>
        <taxon>Paramuribaculum</taxon>
    </lineage>
</organism>
<evidence type="ECO:0000259" key="8">
    <source>
        <dbReference type="PROSITE" id="PS50862"/>
    </source>
</evidence>
<reference evidence="10" key="1">
    <citation type="submission" date="2018-02" db="EMBL/GenBank/DDBJ databases">
        <authorList>
            <person name="Clavel T."/>
            <person name="Strowig T."/>
        </authorList>
    </citation>
    <scope>NUCLEOTIDE SEQUENCE [LARGE SCALE GENOMIC DNA]</scope>
    <source>
        <strain evidence="10">DSM 100764</strain>
    </source>
</reference>
<protein>
    <recommendedName>
        <fullName evidence="7">Asparagine--tRNA ligase</fullName>
        <ecNumber evidence="7">6.1.1.22</ecNumber>
    </recommendedName>
    <alternativeName>
        <fullName evidence="7">Asparaginyl-tRNA synthetase</fullName>
        <shortName evidence="7">AsnRS</shortName>
    </alternativeName>
</protein>
<dbReference type="InterPro" id="IPR002312">
    <property type="entry name" value="Asp/Asn-tRNA-synth_IIb"/>
</dbReference>
<comment type="subcellular location">
    <subcellularLocation>
        <location evidence="7">Cytoplasm</location>
    </subcellularLocation>
</comment>
<gene>
    <name evidence="7" type="primary">asnS</name>
    <name evidence="9" type="ORF">C5O25_10775</name>
</gene>
<dbReference type="InterPro" id="IPR045864">
    <property type="entry name" value="aa-tRNA-synth_II/BPL/LPL"/>
</dbReference>
<comment type="caution">
    <text evidence="9">The sequence shown here is derived from an EMBL/GenBank/DDBJ whole genome shotgun (WGS) entry which is preliminary data.</text>
</comment>
<dbReference type="EMBL" id="PUBV01000029">
    <property type="protein sequence ID" value="PWB06261.1"/>
    <property type="molecule type" value="Genomic_DNA"/>
</dbReference>
<dbReference type="GO" id="GO:0006421">
    <property type="term" value="P:asparaginyl-tRNA aminoacylation"/>
    <property type="evidence" value="ECO:0007669"/>
    <property type="project" value="UniProtKB-UniRule"/>
</dbReference>
<dbReference type="InterPro" id="IPR004365">
    <property type="entry name" value="NA-bd_OB_tRNA"/>
</dbReference>
<keyword evidence="2 7" id="KW-0436">Ligase</keyword>
<evidence type="ECO:0000256" key="1">
    <source>
        <dbReference type="ARBA" id="ARBA00008226"/>
    </source>
</evidence>
<dbReference type="PANTHER" id="PTHR22594:SF34">
    <property type="entry name" value="ASPARAGINE--TRNA LIGASE, MITOCHONDRIAL-RELATED"/>
    <property type="match status" value="1"/>
</dbReference>
<evidence type="ECO:0000313" key="10">
    <source>
        <dbReference type="Proteomes" id="UP000244925"/>
    </source>
</evidence>
<dbReference type="InterPro" id="IPR004522">
    <property type="entry name" value="Asn-tRNA-ligase"/>
</dbReference>
<evidence type="ECO:0000256" key="6">
    <source>
        <dbReference type="ARBA" id="ARBA00023146"/>
    </source>
</evidence>
<evidence type="ECO:0000313" key="9">
    <source>
        <dbReference type="EMBL" id="PWB06261.1"/>
    </source>
</evidence>
<keyword evidence="6 7" id="KW-0030">Aminoacyl-tRNA synthetase</keyword>
<name>A0A2V1IRB9_9BACT</name>
<feature type="domain" description="Aminoacyl-transfer RNA synthetases class-II family profile" evidence="8">
    <location>
        <begin position="134"/>
        <end position="452"/>
    </location>
</feature>
<keyword evidence="4 7" id="KW-0067">ATP-binding</keyword>
<dbReference type="CDD" id="cd00776">
    <property type="entry name" value="AsxRS_core"/>
    <property type="match status" value="1"/>
</dbReference>
<dbReference type="Gene3D" id="3.30.930.10">
    <property type="entry name" value="Bira Bifunctional Protein, Domain 2"/>
    <property type="match status" value="1"/>
</dbReference>
<sequence length="462" mass="52542">MKRTKTTDLYSPGMIGKEVDVMGWVRTRRGNKHVQFVALNDGSTIRSVQIVFDMTLFSDDDLRPVTTGSAIHVKGLLVESQGRGQSCEVQAQTLEVFGTADPATYPLQKKGHSLEFLREIAHLRPRTNTFGAVLRIRSALAFAIHKFFQERGFYYLNTPLITASDCEGAGAMFQVTTLDIANPPRDEEGRVDYSADFFGKPTALTVSGQLEGELGATALGAIYTFGPTFRAENSNTPRHLSEFWMIEPEVAFIDIADNMDLAEDFIKYCISYALERCHDDIEFLSQMYDQELEARLRSIVDSTFVRLTYTEGVKILQESGRKFEFPVSWGIDLQSEHERYLVEEHFKCPVILTDYPKDIKAFYMKLNDDGRTVRAMDVLFPKIGEIIGGSEREASYEKLQQRIKELNIPMKDMWWYLDTRRYGTVPHAGFGLGFERLVLFVTGMTNIRDVIPFPRTPNNAEF</sequence>
<dbReference type="GeneID" id="93423174"/>
<dbReference type="FunFam" id="3.30.930.10:FF:000016">
    <property type="entry name" value="Asparagine--tRNA ligase"/>
    <property type="match status" value="1"/>
</dbReference>
<dbReference type="Gene3D" id="2.40.50.140">
    <property type="entry name" value="Nucleic acid-binding proteins"/>
    <property type="match status" value="1"/>
</dbReference>